<evidence type="ECO:0000313" key="1">
    <source>
        <dbReference type="EMBL" id="MBX65734.1"/>
    </source>
</evidence>
<dbReference type="AlphaFoldDB" id="A0A2P2QFR8"/>
<proteinExistence type="predicted"/>
<sequence length="25" mass="2979">MYPSSLVCTYQNYIMYPTSKICRCI</sequence>
<organism evidence="1">
    <name type="scientific">Rhizophora mucronata</name>
    <name type="common">Asiatic mangrove</name>
    <dbReference type="NCBI Taxonomy" id="61149"/>
    <lineage>
        <taxon>Eukaryota</taxon>
        <taxon>Viridiplantae</taxon>
        <taxon>Streptophyta</taxon>
        <taxon>Embryophyta</taxon>
        <taxon>Tracheophyta</taxon>
        <taxon>Spermatophyta</taxon>
        <taxon>Magnoliopsida</taxon>
        <taxon>eudicotyledons</taxon>
        <taxon>Gunneridae</taxon>
        <taxon>Pentapetalae</taxon>
        <taxon>rosids</taxon>
        <taxon>fabids</taxon>
        <taxon>Malpighiales</taxon>
        <taxon>Rhizophoraceae</taxon>
        <taxon>Rhizophora</taxon>
    </lineage>
</organism>
<dbReference type="EMBL" id="GGEC01085250">
    <property type="protein sequence ID" value="MBX65734.1"/>
    <property type="molecule type" value="Transcribed_RNA"/>
</dbReference>
<protein>
    <submittedName>
        <fullName evidence="1">Uncharacterized protein</fullName>
    </submittedName>
</protein>
<name>A0A2P2QFR8_RHIMU</name>
<reference evidence="1" key="1">
    <citation type="submission" date="2018-02" db="EMBL/GenBank/DDBJ databases">
        <title>Rhizophora mucronata_Transcriptome.</title>
        <authorList>
            <person name="Meera S.P."/>
            <person name="Sreeshan A."/>
            <person name="Augustine A."/>
        </authorList>
    </citation>
    <scope>NUCLEOTIDE SEQUENCE</scope>
    <source>
        <tissue evidence="1">Leaf</tissue>
    </source>
</reference>
<accession>A0A2P2QFR8</accession>